<name>A0ABR0F009_ZASCE</name>
<dbReference type="Proteomes" id="UP001305779">
    <property type="component" value="Unassembled WGS sequence"/>
</dbReference>
<proteinExistence type="inferred from homology"/>
<protein>
    <recommendedName>
        <fullName evidence="1">Nitrogen permease regulator 3</fullName>
    </recommendedName>
    <alternativeName>
        <fullName evidence="1">Required for meiotic nuclear division protein 11</fullName>
    </alternativeName>
</protein>
<feature type="compositionally biased region" description="Polar residues" evidence="2">
    <location>
        <begin position="495"/>
        <end position="504"/>
    </location>
</feature>
<sequence length="687" mass="77034">MAQSHASALTAVLLITRSRPGPKLVYHYPESPETKPQTQHDPDSEDSETETDEAADKHGRSSRNGPAANGNTVSTSTSGTDAVLGHSVETLEKLLSPGRWCEQKKFEICVKGLTFLGHPVYALADGEWTEKQADTAENAASKLMKPGLKDHQKYGDYHMYVDPGSLATTPLAGTKMEHDFTHIPDSLDSQHRLGTSMESGSTGSTPASEQMTLFHVVFAMRPGGTDGQREVHAMYEEVAKTLSKALHYCQKQSNYVSNESRRLLALRAKARQSQELAQNLWTQMTESSELAWALKEVYERISNAQVAGIRLNGMEMSLHVTKRDKEEESVDPEPLSALLLLENKETVLHQLSHPDASPLAHFIRELTPTKNLQKHATNLGMPINDILYLARHLMKWRKARFITPLHQRNIYVVSPNAPVENLPHLREQYIRLFPTLPSLPNMLKVLSGKPIKYGLMIPSRDHRGAFMDILSFLVRHELVIQLKTYGWLKLPKTLGSASNQSTRPEATKRPAAHGLLSPRLRPLDDDTLSVDSDRTTIAAPTAKTSKRLSSEAPSKPDPQDDFVLITDPTKPTTEEQSKLLALLPFELSNVEFRENFSLILPHLDGEHAFEEIAATVGLKRSKVEEWLHELEKKRWLMTVRGYALYAWGLHTELYYLRRRGSKFKASVRTPQGQQHSLIPKIGDGQPR</sequence>
<accession>A0ABR0F009</accession>
<evidence type="ECO:0000256" key="2">
    <source>
        <dbReference type="SAM" id="MobiDB-lite"/>
    </source>
</evidence>
<organism evidence="3 4">
    <name type="scientific">Zasmidium cellare</name>
    <name type="common">Wine cellar mold</name>
    <name type="synonym">Racodium cellare</name>
    <dbReference type="NCBI Taxonomy" id="395010"/>
    <lineage>
        <taxon>Eukaryota</taxon>
        <taxon>Fungi</taxon>
        <taxon>Dikarya</taxon>
        <taxon>Ascomycota</taxon>
        <taxon>Pezizomycotina</taxon>
        <taxon>Dothideomycetes</taxon>
        <taxon>Dothideomycetidae</taxon>
        <taxon>Mycosphaerellales</taxon>
        <taxon>Mycosphaerellaceae</taxon>
        <taxon>Zasmidium</taxon>
    </lineage>
</organism>
<gene>
    <name evidence="3" type="ORF">PRZ48_000138</name>
</gene>
<evidence type="ECO:0000313" key="4">
    <source>
        <dbReference type="Proteomes" id="UP001305779"/>
    </source>
</evidence>
<evidence type="ECO:0000256" key="1">
    <source>
        <dbReference type="RuleBase" id="RU368069"/>
    </source>
</evidence>
<feature type="region of interest" description="Disordered" evidence="2">
    <location>
        <begin position="21"/>
        <end position="81"/>
    </location>
</feature>
<dbReference type="PANTHER" id="PTHR13153">
    <property type="entry name" value="CGTHBA PROTEIN -14 GENE PROTEIN"/>
    <property type="match status" value="1"/>
</dbReference>
<keyword evidence="1" id="KW-0732">Signal</keyword>
<feature type="region of interest" description="Disordered" evidence="2">
    <location>
        <begin position="542"/>
        <end position="562"/>
    </location>
</feature>
<keyword evidence="4" id="KW-1185">Reference proteome</keyword>
<dbReference type="EMBL" id="JAXOVC010000001">
    <property type="protein sequence ID" value="KAK4506408.1"/>
    <property type="molecule type" value="Genomic_DNA"/>
</dbReference>
<reference evidence="3 4" key="1">
    <citation type="journal article" date="2023" name="G3 (Bethesda)">
        <title>A chromosome-level genome assembly of Zasmidium syzygii isolated from banana leaves.</title>
        <authorList>
            <person name="van Westerhoven A.C."/>
            <person name="Mehrabi R."/>
            <person name="Talebi R."/>
            <person name="Steentjes M.B.F."/>
            <person name="Corcolon B."/>
            <person name="Chong P.A."/>
            <person name="Kema G.H.J."/>
            <person name="Seidl M.F."/>
        </authorList>
    </citation>
    <scope>NUCLEOTIDE SEQUENCE [LARGE SCALE GENOMIC DNA]</scope>
    <source>
        <strain evidence="3 4">P124</strain>
    </source>
</reference>
<comment type="subcellular location">
    <subcellularLocation>
        <location evidence="1">Vacuole membrane</location>
        <topology evidence="1">Peripheral membrane protein</topology>
    </subcellularLocation>
</comment>
<feature type="region of interest" description="Disordered" evidence="2">
    <location>
        <begin position="666"/>
        <end position="687"/>
    </location>
</feature>
<feature type="compositionally biased region" description="Low complexity" evidence="2">
    <location>
        <begin position="194"/>
        <end position="205"/>
    </location>
</feature>
<feature type="region of interest" description="Disordered" evidence="2">
    <location>
        <begin position="187"/>
        <end position="207"/>
    </location>
</feature>
<comment type="function">
    <text evidence="1">Mediates inactivation of the TORC1 complex in response to amino acid starvation. Required for meiotic nuclear division.</text>
</comment>
<feature type="region of interest" description="Disordered" evidence="2">
    <location>
        <begin position="495"/>
        <end position="529"/>
    </location>
</feature>
<comment type="caution">
    <text evidence="3">The sequence shown here is derived from an EMBL/GenBank/DDBJ whole genome shotgun (WGS) entry which is preliminary data.</text>
</comment>
<evidence type="ECO:0000313" key="3">
    <source>
        <dbReference type="EMBL" id="KAK4506408.1"/>
    </source>
</evidence>
<dbReference type="InterPro" id="IPR005365">
    <property type="entry name" value="Npr3"/>
</dbReference>
<keyword evidence="1" id="KW-0469">Meiosis</keyword>
<comment type="similarity">
    <text evidence="1">Belongs to the NPR3 family.</text>
</comment>
<feature type="compositionally biased region" description="Low complexity" evidence="2">
    <location>
        <begin position="69"/>
        <end position="80"/>
    </location>
</feature>
<feature type="compositionally biased region" description="Acidic residues" evidence="2">
    <location>
        <begin position="43"/>
        <end position="53"/>
    </location>
</feature>
<dbReference type="PANTHER" id="PTHR13153:SF5">
    <property type="entry name" value="GATOR COMPLEX PROTEIN NPRL3"/>
    <property type="match status" value="1"/>
</dbReference>
<dbReference type="Pfam" id="PF03666">
    <property type="entry name" value="NPR3"/>
    <property type="match status" value="2"/>
</dbReference>
<feature type="compositionally biased region" description="Basic and acidic residues" evidence="2">
    <location>
        <begin position="30"/>
        <end position="42"/>
    </location>
</feature>